<comment type="caution">
    <text evidence="8">The sequence shown here is derived from an EMBL/GenBank/DDBJ whole genome shotgun (WGS) entry which is preliminary data.</text>
</comment>
<dbReference type="PANTHER" id="PTHR31072">
    <property type="entry name" value="TRANSCRIPTION FACTOR TCP4-RELATED"/>
    <property type="match status" value="1"/>
</dbReference>
<evidence type="ECO:0000256" key="6">
    <source>
        <dbReference type="SAM" id="MobiDB-lite"/>
    </source>
</evidence>
<evidence type="ECO:0000313" key="9">
    <source>
        <dbReference type="Proteomes" id="UP001237642"/>
    </source>
</evidence>
<keyword evidence="9" id="KW-1185">Reference proteome</keyword>
<organism evidence="8 9">
    <name type="scientific">Heracleum sosnowskyi</name>
    <dbReference type="NCBI Taxonomy" id="360622"/>
    <lineage>
        <taxon>Eukaryota</taxon>
        <taxon>Viridiplantae</taxon>
        <taxon>Streptophyta</taxon>
        <taxon>Embryophyta</taxon>
        <taxon>Tracheophyta</taxon>
        <taxon>Spermatophyta</taxon>
        <taxon>Magnoliopsida</taxon>
        <taxon>eudicotyledons</taxon>
        <taxon>Gunneridae</taxon>
        <taxon>Pentapetalae</taxon>
        <taxon>asterids</taxon>
        <taxon>campanulids</taxon>
        <taxon>Apiales</taxon>
        <taxon>Apiaceae</taxon>
        <taxon>Apioideae</taxon>
        <taxon>apioid superclade</taxon>
        <taxon>Tordylieae</taxon>
        <taxon>Tordyliinae</taxon>
        <taxon>Heracleum</taxon>
    </lineage>
</organism>
<evidence type="ECO:0000256" key="2">
    <source>
        <dbReference type="ARBA" id="ARBA00023015"/>
    </source>
</evidence>
<keyword evidence="3" id="KW-0238">DNA-binding</keyword>
<sequence length="198" mass="21639">MVNNSNHRRVYGREPRIRIPTRSAARLFQLTEELGLDNNGETIAWLLREAEPAIRRYTGTGTMPAVPVSTRTMTLPMSRSPPSSFAPLTTCSTLRAFSPSTSQQSIMVQTTMPQFVPPRRTFVGPTVGEVVQPGLTMSVGAMIQGPPTSWMVSAPEMVAHIPPSAAYMVTQQRTGLAQMGDNRVSDGRSFGNDDDDDQ</sequence>
<protein>
    <recommendedName>
        <fullName evidence="7">TCP domain-containing protein</fullName>
    </recommendedName>
</protein>
<reference evidence="8" key="2">
    <citation type="submission" date="2023-05" db="EMBL/GenBank/DDBJ databases">
        <authorList>
            <person name="Schelkunov M.I."/>
        </authorList>
    </citation>
    <scope>NUCLEOTIDE SEQUENCE</scope>
    <source>
        <strain evidence="8">Hsosn_3</strain>
        <tissue evidence="8">Leaf</tissue>
    </source>
</reference>
<dbReference type="GO" id="GO:0003700">
    <property type="term" value="F:DNA-binding transcription factor activity"/>
    <property type="evidence" value="ECO:0007669"/>
    <property type="project" value="InterPro"/>
</dbReference>
<evidence type="ECO:0000256" key="4">
    <source>
        <dbReference type="ARBA" id="ARBA00023163"/>
    </source>
</evidence>
<proteinExistence type="predicted"/>
<keyword evidence="5" id="KW-0539">Nucleus</keyword>
<dbReference type="Pfam" id="PF03634">
    <property type="entry name" value="TCP"/>
    <property type="match status" value="1"/>
</dbReference>
<dbReference type="GO" id="GO:0043565">
    <property type="term" value="F:sequence-specific DNA binding"/>
    <property type="evidence" value="ECO:0007669"/>
    <property type="project" value="TreeGrafter"/>
</dbReference>
<feature type="region of interest" description="Disordered" evidence="6">
    <location>
        <begin position="177"/>
        <end position="198"/>
    </location>
</feature>
<evidence type="ECO:0000256" key="3">
    <source>
        <dbReference type="ARBA" id="ARBA00023125"/>
    </source>
</evidence>
<evidence type="ECO:0000256" key="1">
    <source>
        <dbReference type="ARBA" id="ARBA00004123"/>
    </source>
</evidence>
<dbReference type="GO" id="GO:0005634">
    <property type="term" value="C:nucleus"/>
    <property type="evidence" value="ECO:0007669"/>
    <property type="project" value="UniProtKB-SubCell"/>
</dbReference>
<dbReference type="InterPro" id="IPR017887">
    <property type="entry name" value="TF_TCP_subgr"/>
</dbReference>
<comment type="subcellular location">
    <subcellularLocation>
        <location evidence="1">Nucleus</location>
    </subcellularLocation>
</comment>
<dbReference type="AlphaFoldDB" id="A0AAD8HWE5"/>
<dbReference type="Proteomes" id="UP001237642">
    <property type="component" value="Unassembled WGS sequence"/>
</dbReference>
<evidence type="ECO:0000256" key="5">
    <source>
        <dbReference type="ARBA" id="ARBA00023242"/>
    </source>
</evidence>
<name>A0AAD8HWE5_9APIA</name>
<keyword evidence="4" id="KW-0804">Transcription</keyword>
<dbReference type="EMBL" id="JAUIZM010000007">
    <property type="protein sequence ID" value="KAK1374054.1"/>
    <property type="molecule type" value="Genomic_DNA"/>
</dbReference>
<gene>
    <name evidence="8" type="ORF">POM88_030247</name>
</gene>
<evidence type="ECO:0000313" key="8">
    <source>
        <dbReference type="EMBL" id="KAK1374054.1"/>
    </source>
</evidence>
<feature type="domain" description="TCP" evidence="7">
    <location>
        <begin position="1"/>
        <end position="57"/>
    </location>
</feature>
<evidence type="ECO:0000259" key="7">
    <source>
        <dbReference type="PROSITE" id="PS51369"/>
    </source>
</evidence>
<dbReference type="InterPro" id="IPR005333">
    <property type="entry name" value="Transcription_factor_TCP"/>
</dbReference>
<keyword evidence="2" id="KW-0805">Transcription regulation</keyword>
<reference evidence="8" key="1">
    <citation type="submission" date="2023-02" db="EMBL/GenBank/DDBJ databases">
        <title>Genome of toxic invasive species Heracleum sosnowskyi carries increased number of genes despite the absence of recent whole-genome duplications.</title>
        <authorList>
            <person name="Schelkunov M."/>
            <person name="Shtratnikova V."/>
            <person name="Makarenko M."/>
            <person name="Klepikova A."/>
            <person name="Omelchenko D."/>
            <person name="Novikova G."/>
            <person name="Obukhova E."/>
            <person name="Bogdanov V."/>
            <person name="Penin A."/>
            <person name="Logacheva M."/>
        </authorList>
    </citation>
    <scope>NUCLEOTIDE SEQUENCE</scope>
    <source>
        <strain evidence="8">Hsosn_3</strain>
        <tissue evidence="8">Leaf</tissue>
    </source>
</reference>
<dbReference type="PANTHER" id="PTHR31072:SF91">
    <property type="entry name" value="TRANSCRIPTION FACTOR TCP6"/>
    <property type="match status" value="1"/>
</dbReference>
<dbReference type="PROSITE" id="PS51369">
    <property type="entry name" value="TCP"/>
    <property type="match status" value="1"/>
</dbReference>
<accession>A0AAD8HWE5</accession>